<evidence type="ECO:0000256" key="2">
    <source>
        <dbReference type="SAM" id="Phobius"/>
    </source>
</evidence>
<dbReference type="GO" id="GO:0046872">
    <property type="term" value="F:metal ion binding"/>
    <property type="evidence" value="ECO:0007669"/>
    <property type="project" value="InterPro"/>
</dbReference>
<sequence length="1400" mass="157216">MNIANERGIQSSTVEEYIPLETFGKLDSMEESNRLFNADGTDLESDVVDHLEGEDEDEDEDDDTYYPFDDPYDKRSTVSKWFSLIVKGPCNPRDEAPGSIKALQYIEDIPTKFRHGVLPKIRLALLVVYLMMWMLVVYHSLISYLTLAPSSSDDTPILILDCGGEPLFWKGKNNQCGLDGKGCPSLADSEDVIIRCPALCERESYTFSFLPVGDQMIKYRGYYIGGGAVQSDSKREFNAQQLSNPYRADSYPCGAAVHAGVVSSYVGGCARVSFGSKGRGSFPGTKAYHKGLSSVSFDSFFPSSYYFKKLYPDESYVFSQCKDPRFMVLAINVLLGVPIVFMASGAVMFWTMSVVAFWTICMATDPPMKVEAADPETLANLMSLSLGRFLPTCCILSVLWKCSIERTLGKSEDHDADPDPRSPLQRLVLWYPLFWVGVLNNLTFDRLHLDRFTWTDLKLQPGSMAVGVTLTVVVAICCCVQAYHIWRSGRFIHTLLIYVCFVVGLILIGCLPGLTLRIHHYILAMLLIPGCATRGRTALLFQGLLLGLFISGASRWGLASIAETTRVLLRDDPIGTIEPPLLVAFDSVTGLLSWTSSQAVNTVKYQNYYDGIALMINDVEAYIGLNEGSLNLTALLTTETYGSLLKLSLNDTQALDANQDVLVYLRIAMKIIDETTIQTAKAMGLPIWRGTSDATIYSAPEVNARWFYATDVPESKPVWTDYTKELDPTKFVEFSKGDSARLETSYSKFRTSGKPLYTGVSEDKLLQVNHDTLELEPVYWEGPIYEVRRGIWFDHNKLPLSGELTSKIEALYQKLKPYEFKDDEEEAMDASEVVEKSLARIKGQLEEVRAKHHQLYKVDEQPDMADLGNGKYVLFFNESEAVMFPSTINNSFQLDIIRNFGNSGSNLSLLELELISRGLDCSLSKSIRSLPEDIANLYHSLMADEDTKSSETEAEAGPDEQLAKNNEDNERLQKSMEEDYNLSVDTSDREIDHLVLCVHGIGQILGIRYESVNFVHSVNVLRKTMANVFSANETKKDKDEQQNLNNKIQVLPISWRHGIEFTPYKRFQTKNAAGRFSLPTLEEISVDGVKPLRKITGDVVLDVLLYYEARYIKQIYEIVTTELNRVYSKYMEMNPNFKGKVHIMGHSLGSAIVFDIASFQKPTRPKEPDLKKDLLFDIENLFCVGSPVGIFRLLRQTNIRPRSEVDKSYDFLDSFGMVSSPKCQNLYNLFHPCDPVGYRMEPLIDPMLGEYKVDEVPFAIKGFNSLVQDLQSLGSDVAERFLKAAGWFKSFQSSEKKVSKENSTLVEDENALGDIVSSLFSVESKSSSHSGKKSLQKKSLSPSLQKTLGDLNKNNGRVDYLLPMGMFDFSIIMALKAHVSYFEDEDAVGFIMREVLKSNK</sequence>
<reference evidence="4" key="1">
    <citation type="submission" date="2021-03" db="EMBL/GenBank/DDBJ databases">
        <authorList>
            <person name="Palmer J.M."/>
        </authorList>
    </citation>
    <scope>NUCLEOTIDE SEQUENCE</scope>
    <source>
        <strain evidence="4">ARV_011</strain>
    </source>
</reference>
<protein>
    <recommendedName>
        <fullName evidence="3">DDHD domain-containing protein</fullName>
    </recommendedName>
</protein>
<dbReference type="GO" id="GO:0005737">
    <property type="term" value="C:cytoplasm"/>
    <property type="evidence" value="ECO:0007669"/>
    <property type="project" value="TreeGrafter"/>
</dbReference>
<feature type="transmembrane region" description="Helical" evidence="2">
    <location>
        <begin position="326"/>
        <end position="358"/>
    </location>
</feature>
<dbReference type="InterPro" id="IPR057826">
    <property type="entry name" value="WWE_C20G8.02"/>
</dbReference>
<dbReference type="OrthoDB" id="69269at2759"/>
<dbReference type="InterPro" id="IPR036609">
    <property type="entry name" value="LCCL_sf"/>
</dbReference>
<accession>A0A9P7V615</accession>
<gene>
    <name evidence="4" type="ORF">KQ657_002674</name>
</gene>
<dbReference type="InterPro" id="IPR058055">
    <property type="entry name" value="PA-PLA1"/>
</dbReference>
<keyword evidence="2" id="KW-0472">Membrane</keyword>
<evidence type="ECO:0000256" key="1">
    <source>
        <dbReference type="SAM" id="MobiDB-lite"/>
    </source>
</evidence>
<dbReference type="RefSeq" id="XP_043047437.1">
    <property type="nucleotide sequence ID" value="XM_043193428.1"/>
</dbReference>
<feature type="transmembrane region" description="Helical" evidence="2">
    <location>
        <begin position="537"/>
        <end position="558"/>
    </location>
</feature>
<dbReference type="PROSITE" id="PS51043">
    <property type="entry name" value="DDHD"/>
    <property type="match status" value="1"/>
</dbReference>
<dbReference type="PANTHER" id="PTHR23509:SF10">
    <property type="entry name" value="LD21067P"/>
    <property type="match status" value="1"/>
</dbReference>
<dbReference type="PANTHER" id="PTHR23509">
    <property type="entry name" value="PA-PL1 PHOSPHOLIPASE FAMILY"/>
    <property type="match status" value="1"/>
</dbReference>
<dbReference type="Proteomes" id="UP000790833">
    <property type="component" value="Unassembled WGS sequence"/>
</dbReference>
<dbReference type="InterPro" id="IPR029058">
    <property type="entry name" value="AB_hydrolase_fold"/>
</dbReference>
<feature type="transmembrane region" description="Helical" evidence="2">
    <location>
        <begin position="427"/>
        <end position="444"/>
    </location>
</feature>
<name>A0A9P7V615_9ASCO</name>
<comment type="caution">
    <text evidence="4">The sequence shown here is derived from an EMBL/GenBank/DDBJ whole genome shotgun (WGS) entry which is preliminary data.</text>
</comment>
<feature type="transmembrane region" description="Helical" evidence="2">
    <location>
        <begin position="465"/>
        <end position="486"/>
    </location>
</feature>
<dbReference type="GO" id="GO:0004620">
    <property type="term" value="F:phospholipase activity"/>
    <property type="evidence" value="ECO:0007669"/>
    <property type="project" value="TreeGrafter"/>
</dbReference>
<feature type="domain" description="DDHD" evidence="3">
    <location>
        <begin position="1174"/>
        <end position="1397"/>
    </location>
</feature>
<keyword evidence="2" id="KW-0812">Transmembrane</keyword>
<dbReference type="Pfam" id="PF03815">
    <property type="entry name" value="LCCL"/>
    <property type="match status" value="1"/>
</dbReference>
<dbReference type="SMART" id="SM01127">
    <property type="entry name" value="DDHD"/>
    <property type="match status" value="1"/>
</dbReference>
<feature type="region of interest" description="Disordered" evidence="1">
    <location>
        <begin position="945"/>
        <end position="970"/>
    </location>
</feature>
<dbReference type="SUPFAM" id="SSF69848">
    <property type="entry name" value="LCCL domain"/>
    <property type="match status" value="1"/>
</dbReference>
<dbReference type="Pfam" id="PF23465">
    <property type="entry name" value="DUF7131"/>
    <property type="match status" value="1"/>
</dbReference>
<organism evidence="4 5">
    <name type="scientific">Scheffersomyces spartinae</name>
    <dbReference type="NCBI Taxonomy" id="45513"/>
    <lineage>
        <taxon>Eukaryota</taxon>
        <taxon>Fungi</taxon>
        <taxon>Dikarya</taxon>
        <taxon>Ascomycota</taxon>
        <taxon>Saccharomycotina</taxon>
        <taxon>Pichiomycetes</taxon>
        <taxon>Debaryomycetaceae</taxon>
        <taxon>Scheffersomyces</taxon>
    </lineage>
</organism>
<evidence type="ECO:0000313" key="4">
    <source>
        <dbReference type="EMBL" id="KAG7191885.1"/>
    </source>
</evidence>
<evidence type="ECO:0000259" key="3">
    <source>
        <dbReference type="PROSITE" id="PS51043"/>
    </source>
</evidence>
<keyword evidence="2" id="KW-1133">Transmembrane helix</keyword>
<dbReference type="InterPro" id="IPR004177">
    <property type="entry name" value="DDHD_dom"/>
</dbReference>
<proteinExistence type="predicted"/>
<keyword evidence="5" id="KW-1185">Reference proteome</keyword>
<dbReference type="GeneID" id="66116048"/>
<dbReference type="EMBL" id="JAHMUF010000022">
    <property type="protein sequence ID" value="KAG7191885.1"/>
    <property type="molecule type" value="Genomic_DNA"/>
</dbReference>
<feature type="transmembrane region" description="Helical" evidence="2">
    <location>
        <begin position="492"/>
        <end position="516"/>
    </location>
</feature>
<dbReference type="InterPro" id="IPR055555">
    <property type="entry name" value="PA-PLA1_DUF7131"/>
</dbReference>
<dbReference type="Pfam" id="PF23463">
    <property type="entry name" value="WWE_2"/>
    <property type="match status" value="1"/>
</dbReference>
<feature type="transmembrane region" description="Helical" evidence="2">
    <location>
        <begin position="123"/>
        <end position="147"/>
    </location>
</feature>
<dbReference type="Pfam" id="PF02862">
    <property type="entry name" value="DDHD"/>
    <property type="match status" value="1"/>
</dbReference>
<evidence type="ECO:0000313" key="5">
    <source>
        <dbReference type="Proteomes" id="UP000790833"/>
    </source>
</evidence>
<feature type="compositionally biased region" description="Basic and acidic residues" evidence="1">
    <location>
        <begin position="961"/>
        <end position="970"/>
    </location>
</feature>
<dbReference type="Gene3D" id="2.170.130.20">
    <property type="entry name" value="LCCL-like domain"/>
    <property type="match status" value="1"/>
</dbReference>
<dbReference type="InterPro" id="IPR004043">
    <property type="entry name" value="LCCL"/>
</dbReference>
<dbReference type="SUPFAM" id="SSF53474">
    <property type="entry name" value="alpha/beta-Hydrolases"/>
    <property type="match status" value="1"/>
</dbReference>